<evidence type="ECO:0000256" key="1">
    <source>
        <dbReference type="SAM" id="SignalP"/>
    </source>
</evidence>
<proteinExistence type="predicted"/>
<dbReference type="OrthoDB" id="8188861at2759"/>
<name>A0A7J7KQ54_BUGNE</name>
<feature type="chain" id="PRO_5029750128" evidence="1">
    <location>
        <begin position="24"/>
        <end position="77"/>
    </location>
</feature>
<reference evidence="2" key="1">
    <citation type="submission" date="2020-06" db="EMBL/GenBank/DDBJ databases">
        <title>Draft genome of Bugula neritina, a colonial animal packing powerful symbionts and potential medicines.</title>
        <authorList>
            <person name="Rayko M."/>
        </authorList>
    </citation>
    <scope>NUCLEOTIDE SEQUENCE [LARGE SCALE GENOMIC DNA]</scope>
    <source>
        <strain evidence="2">Kwan_BN1</strain>
    </source>
</reference>
<dbReference type="Gene3D" id="2.30.30.140">
    <property type="match status" value="1"/>
</dbReference>
<accession>A0A7J7KQ54</accession>
<evidence type="ECO:0000313" key="2">
    <source>
        <dbReference type="EMBL" id="KAF6040193.1"/>
    </source>
</evidence>
<protein>
    <submittedName>
        <fullName evidence="2">Uncharacterized protein</fullName>
    </submittedName>
</protein>
<evidence type="ECO:0000313" key="3">
    <source>
        <dbReference type="Proteomes" id="UP000593567"/>
    </source>
</evidence>
<feature type="signal peptide" evidence="1">
    <location>
        <begin position="1"/>
        <end position="23"/>
    </location>
</feature>
<gene>
    <name evidence="2" type="ORF">EB796_001519</name>
</gene>
<dbReference type="EMBL" id="VXIV02000167">
    <property type="protein sequence ID" value="KAF6040193.1"/>
    <property type="molecule type" value="Genomic_DNA"/>
</dbReference>
<organism evidence="2 3">
    <name type="scientific">Bugula neritina</name>
    <name type="common">Brown bryozoan</name>
    <name type="synonym">Sertularia neritina</name>
    <dbReference type="NCBI Taxonomy" id="10212"/>
    <lineage>
        <taxon>Eukaryota</taxon>
        <taxon>Metazoa</taxon>
        <taxon>Spiralia</taxon>
        <taxon>Lophotrochozoa</taxon>
        <taxon>Bryozoa</taxon>
        <taxon>Gymnolaemata</taxon>
        <taxon>Cheilostomatida</taxon>
        <taxon>Flustrina</taxon>
        <taxon>Buguloidea</taxon>
        <taxon>Bugulidae</taxon>
        <taxon>Bugula</taxon>
    </lineage>
</organism>
<keyword evidence="3" id="KW-1185">Reference proteome</keyword>
<dbReference type="AlphaFoldDB" id="A0A7J7KQ54"/>
<comment type="caution">
    <text evidence="2">The sequence shown here is derived from an EMBL/GenBank/DDBJ whole genome shotgun (WGS) entry which is preliminary data.</text>
</comment>
<keyword evidence="1" id="KW-0732">Signal</keyword>
<sequence length="77" mass="8620">MGRCVRLLVLLQLLIYSPRRLVPGNARILSAPNGYPNPDTFTWDSYTQETNSRPAPREAFQTVSYHPSVAAHLPIIA</sequence>
<dbReference type="Proteomes" id="UP000593567">
    <property type="component" value="Unassembled WGS sequence"/>
</dbReference>